<reference evidence="2 3" key="1">
    <citation type="submission" date="2019-12" db="EMBL/GenBank/DDBJ databases">
        <title>Novel species isolated from a subtropical stream in China.</title>
        <authorList>
            <person name="Lu H."/>
        </authorList>
    </citation>
    <scope>NUCLEOTIDE SEQUENCE [LARGE SCALE GENOMIC DNA]</scope>
    <source>
        <strain evidence="2 3">FT127W</strain>
    </source>
</reference>
<accession>A0A7X4H9X5</accession>
<evidence type="ECO:0000256" key="1">
    <source>
        <dbReference type="SAM" id="Phobius"/>
    </source>
</evidence>
<name>A0A7X4H9X5_9BURK</name>
<sequence length="114" mass="11816">MAKKWQGSGASAPPTVLVERKAPLLARIAGVAVVLALGGVLLVWGVDLGGRIFGVSRGAPTPEQQLAQVQAELAQMTAERDALQAIVKKAGLPLPGQEAKIVAPEPKPVQEIKP</sequence>
<keyword evidence="1" id="KW-0812">Transmembrane</keyword>
<dbReference type="EMBL" id="WWCU01000006">
    <property type="protein sequence ID" value="MYN07335.1"/>
    <property type="molecule type" value="Genomic_DNA"/>
</dbReference>
<dbReference type="Proteomes" id="UP000450676">
    <property type="component" value="Unassembled WGS sequence"/>
</dbReference>
<keyword evidence="1" id="KW-0472">Membrane</keyword>
<feature type="transmembrane region" description="Helical" evidence="1">
    <location>
        <begin position="24"/>
        <end position="46"/>
    </location>
</feature>
<protein>
    <submittedName>
        <fullName evidence="2">Uncharacterized protein</fullName>
    </submittedName>
</protein>
<organism evidence="2 3">
    <name type="scientific">Pseudoduganella aquatica</name>
    <dbReference type="NCBI Taxonomy" id="2660641"/>
    <lineage>
        <taxon>Bacteria</taxon>
        <taxon>Pseudomonadati</taxon>
        <taxon>Pseudomonadota</taxon>
        <taxon>Betaproteobacteria</taxon>
        <taxon>Burkholderiales</taxon>
        <taxon>Oxalobacteraceae</taxon>
        <taxon>Telluria group</taxon>
        <taxon>Pseudoduganella</taxon>
    </lineage>
</organism>
<proteinExistence type="predicted"/>
<dbReference type="AlphaFoldDB" id="A0A7X4H9X5"/>
<keyword evidence="3" id="KW-1185">Reference proteome</keyword>
<dbReference type="RefSeq" id="WP_161071692.1">
    <property type="nucleotide sequence ID" value="NZ_CP086370.1"/>
</dbReference>
<evidence type="ECO:0000313" key="2">
    <source>
        <dbReference type="EMBL" id="MYN07335.1"/>
    </source>
</evidence>
<gene>
    <name evidence="2" type="ORF">GTP77_08275</name>
</gene>
<keyword evidence="1" id="KW-1133">Transmembrane helix</keyword>
<evidence type="ECO:0000313" key="3">
    <source>
        <dbReference type="Proteomes" id="UP000450676"/>
    </source>
</evidence>
<comment type="caution">
    <text evidence="2">The sequence shown here is derived from an EMBL/GenBank/DDBJ whole genome shotgun (WGS) entry which is preliminary data.</text>
</comment>